<dbReference type="EMBL" id="SRIO01000004">
    <property type="protein sequence ID" value="TFZ83284.1"/>
    <property type="molecule type" value="Genomic_DNA"/>
</dbReference>
<evidence type="ECO:0000259" key="1">
    <source>
        <dbReference type="Pfam" id="PF16823"/>
    </source>
</evidence>
<organism evidence="2 3">
    <name type="scientific">Candidatus Macondimonas diazotrophica</name>
    <dbReference type="NCBI Taxonomy" id="2305248"/>
    <lineage>
        <taxon>Bacteria</taxon>
        <taxon>Pseudomonadati</taxon>
        <taxon>Pseudomonadota</taxon>
        <taxon>Gammaproteobacteria</taxon>
        <taxon>Chromatiales</taxon>
        <taxon>Ectothiorhodospiraceae</taxon>
        <taxon>Candidatus Macondimonas</taxon>
    </lineage>
</organism>
<dbReference type="Pfam" id="PF16823">
    <property type="entry name" value="tPilZ"/>
    <property type="match status" value="1"/>
</dbReference>
<proteinExistence type="predicted"/>
<dbReference type="InterPro" id="IPR031800">
    <property type="entry name" value="PilZ_atypical"/>
</dbReference>
<reference evidence="2 3" key="1">
    <citation type="journal article" date="2019" name="ISME J.">
        <title>Candidatus Macondimonas diazotrophica, a novel gammaproteobacterial genus dominating crude-oil-contaminated coastal sediments.</title>
        <authorList>
            <person name="Karthikeyan S."/>
            <person name="Konstantinidis K."/>
        </authorList>
    </citation>
    <scope>NUCLEOTIDE SEQUENCE [LARGE SCALE GENOMIC DNA]</scope>
    <source>
        <strain evidence="2 3">KTK01</strain>
    </source>
</reference>
<accession>A0A4Z0FAS9</accession>
<sequence>MERAGLSPGEVRALIAYDWQRSAAPDPARLAADGREAARLMALTLAFEEIFSTGGSGEFSGELALLAARIDWLTQWVLADRTEETDWRHELRPIVLTQAAAEWQEPGTCAPGQWGVLRFYPEPRLSRSLAFWVEVERVSPEPDGCRIHAQWRGHNEETQELLGKLLFRLHRQEVARARQQI</sequence>
<keyword evidence="3" id="KW-1185">Reference proteome</keyword>
<name>A0A4Z0FAS9_9GAMM</name>
<comment type="caution">
    <text evidence="2">The sequence shown here is derived from an EMBL/GenBank/DDBJ whole genome shotgun (WGS) entry which is preliminary data.</text>
</comment>
<dbReference type="Proteomes" id="UP000297890">
    <property type="component" value="Unassembled WGS sequence"/>
</dbReference>
<dbReference type="AlphaFoldDB" id="A0A4Z0FAS9"/>
<dbReference type="OrthoDB" id="9151696at2"/>
<gene>
    <name evidence="2" type="ORF">E4680_04330</name>
</gene>
<feature type="domain" description="Cyclic di-GMP receptor atypical PilZ" evidence="1">
    <location>
        <begin position="57"/>
        <end position="178"/>
    </location>
</feature>
<protein>
    <recommendedName>
        <fullName evidence="1">Cyclic di-GMP receptor atypical PilZ domain-containing protein</fullName>
    </recommendedName>
</protein>
<dbReference type="RefSeq" id="WP_135281164.1">
    <property type="nucleotide sequence ID" value="NZ_SRIO01000004.1"/>
</dbReference>
<evidence type="ECO:0000313" key="2">
    <source>
        <dbReference type="EMBL" id="TFZ83284.1"/>
    </source>
</evidence>
<evidence type="ECO:0000313" key="3">
    <source>
        <dbReference type="Proteomes" id="UP000297890"/>
    </source>
</evidence>